<organism evidence="1 2">
    <name type="scientific">Batrachochytrium dendrobatidis (strain JEL423)</name>
    <dbReference type="NCBI Taxonomy" id="403673"/>
    <lineage>
        <taxon>Eukaryota</taxon>
        <taxon>Fungi</taxon>
        <taxon>Fungi incertae sedis</taxon>
        <taxon>Chytridiomycota</taxon>
        <taxon>Chytridiomycota incertae sedis</taxon>
        <taxon>Chytridiomycetes</taxon>
        <taxon>Rhizophydiales</taxon>
        <taxon>Rhizophydiales incertae sedis</taxon>
        <taxon>Batrachochytrium</taxon>
    </lineage>
</organism>
<reference evidence="1 2" key="2">
    <citation type="submission" date="2016-05" db="EMBL/GenBank/DDBJ databases">
        <title>Lineage-specific infection strategies underlie the spectrum of fungal disease in amphibians.</title>
        <authorList>
            <person name="Cuomo C.A."/>
            <person name="Farrer R.A."/>
            <person name="James T."/>
            <person name="Longcore J."/>
            <person name="Birren B."/>
        </authorList>
    </citation>
    <scope>NUCLEOTIDE SEQUENCE [LARGE SCALE GENOMIC DNA]</scope>
    <source>
        <strain evidence="1 2">JEL423</strain>
    </source>
</reference>
<dbReference type="VEuPathDB" id="FungiDB:BDEG_27754"/>
<reference evidence="1 2" key="1">
    <citation type="submission" date="2006-10" db="EMBL/GenBank/DDBJ databases">
        <title>The Genome Sequence of Batrachochytrium dendrobatidis JEL423.</title>
        <authorList>
            <consortium name="The Broad Institute Genome Sequencing Platform"/>
            <person name="Birren B."/>
            <person name="Lander E."/>
            <person name="Galagan J."/>
            <person name="Cuomo C."/>
            <person name="Devon K."/>
            <person name="Jaffe D."/>
            <person name="Butler J."/>
            <person name="Alvarez P."/>
            <person name="Gnerre S."/>
            <person name="Grabherr M."/>
            <person name="Kleber M."/>
            <person name="Mauceli E."/>
            <person name="Brockman W."/>
            <person name="Young S."/>
            <person name="LaButti K."/>
            <person name="Sykes S."/>
            <person name="DeCaprio D."/>
            <person name="Crawford M."/>
            <person name="Koehrsen M."/>
            <person name="Engels R."/>
            <person name="Montgomery P."/>
            <person name="Pearson M."/>
            <person name="Howarth C."/>
            <person name="Larson L."/>
            <person name="White J."/>
            <person name="O'Leary S."/>
            <person name="Kodira C."/>
            <person name="Zeng Q."/>
            <person name="Yandava C."/>
            <person name="Alvarado L."/>
            <person name="Longcore J."/>
            <person name="James T."/>
        </authorList>
    </citation>
    <scope>NUCLEOTIDE SEQUENCE [LARGE SCALE GENOMIC DNA]</scope>
    <source>
        <strain evidence="1 2">JEL423</strain>
    </source>
</reference>
<protein>
    <submittedName>
        <fullName evidence="1">Uncharacterized protein</fullName>
    </submittedName>
</protein>
<evidence type="ECO:0000313" key="1">
    <source>
        <dbReference type="EMBL" id="OAJ44533.1"/>
    </source>
</evidence>
<dbReference type="Proteomes" id="UP000077115">
    <property type="component" value="Unassembled WGS sequence"/>
</dbReference>
<proteinExistence type="predicted"/>
<evidence type="ECO:0000313" key="2">
    <source>
        <dbReference type="Proteomes" id="UP000077115"/>
    </source>
</evidence>
<gene>
    <name evidence="1" type="ORF">BDEG_27754</name>
</gene>
<name>A0A177WWR6_BATDL</name>
<sequence length="150" mass="16974">MKNAACHAPKESRRNSHSLKSRIIGKYKPTYSRIWTCQSKAQVSAIRPVLGGNRDQEAANALHILVAHLAINNRTPYKLWYVSESVMAHLRPDGCQAHVLFPVSSLEKLTGMTNRVSQLEKTRSLSLKTLETGIPRRVQMDDRTRTVEPR</sequence>
<dbReference type="EMBL" id="DS022312">
    <property type="protein sequence ID" value="OAJ44533.1"/>
    <property type="molecule type" value="Genomic_DNA"/>
</dbReference>
<dbReference type="AlphaFoldDB" id="A0A177WWR6"/>
<accession>A0A177WWR6</accession>